<keyword evidence="3" id="KW-1185">Reference proteome</keyword>
<reference evidence="2" key="1">
    <citation type="submission" date="2023-11" db="EMBL/GenBank/DDBJ databases">
        <title>Genome assemblies of two species of porcelain crab, Petrolisthes cinctipes and Petrolisthes manimaculis (Anomura: Porcellanidae).</title>
        <authorList>
            <person name="Angst P."/>
        </authorList>
    </citation>
    <scope>NUCLEOTIDE SEQUENCE</scope>
    <source>
        <strain evidence="2">PB745_02</strain>
        <tissue evidence="2">Gill</tissue>
    </source>
</reference>
<dbReference type="Proteomes" id="UP001292094">
    <property type="component" value="Unassembled WGS sequence"/>
</dbReference>
<dbReference type="SUPFAM" id="SSF82199">
    <property type="entry name" value="SET domain"/>
    <property type="match status" value="1"/>
</dbReference>
<dbReference type="GO" id="GO:0008757">
    <property type="term" value="F:S-adenosylmethionine-dependent methyltransferase activity"/>
    <property type="evidence" value="ECO:0007669"/>
    <property type="project" value="UniProtKB-ARBA"/>
</dbReference>
<dbReference type="PROSITE" id="PS50280">
    <property type="entry name" value="SET"/>
    <property type="match status" value="1"/>
</dbReference>
<dbReference type="CDD" id="cd10537">
    <property type="entry name" value="SET_SETD9"/>
    <property type="match status" value="1"/>
</dbReference>
<dbReference type="PANTHER" id="PTHR33524">
    <property type="entry name" value="C5ORF35"/>
    <property type="match status" value="1"/>
</dbReference>
<dbReference type="PANTHER" id="PTHR33524:SF2">
    <property type="entry name" value="SET DOMAIN-CONTAINING PROTEIN 9"/>
    <property type="match status" value="1"/>
</dbReference>
<proteinExistence type="predicted"/>
<dbReference type="AlphaFoldDB" id="A0AAE1UCN5"/>
<sequence length="257" mass="28354">MLHTRSVRRVGEGESGQCDEVISRDEVLVQLMTLTSALHHLCHHHYHQPSLLPSLHQQALDVMESVCGFRIYKTPSPLGGLGVVAAVSGDGSVAAVKKGQLVGLYPGTLYLPHQPIFFQSINNSFIFRCADGILIDGNDKRISKFLYKSCCGRNRIGMMPSTDDTWLTDHPINPLNVGQYVNNQSSGCPSNVVYQEVTLQPGEASLEERSLLPNLWYSNPPPGISLLDLPIRLVALIATRDIHSGEELLSDYFTVIY</sequence>
<name>A0AAE1UCN5_9EUCA</name>
<feature type="domain" description="SET" evidence="1">
    <location>
        <begin position="67"/>
        <end position="253"/>
    </location>
</feature>
<evidence type="ECO:0000313" key="3">
    <source>
        <dbReference type="Proteomes" id="UP001292094"/>
    </source>
</evidence>
<dbReference type="InterPro" id="IPR001214">
    <property type="entry name" value="SET_dom"/>
</dbReference>
<dbReference type="InterPro" id="IPR040415">
    <property type="entry name" value="SETD9"/>
</dbReference>
<accession>A0AAE1UCN5</accession>
<dbReference type="EMBL" id="JAWZYT010001076">
    <property type="protein sequence ID" value="KAK4315816.1"/>
    <property type="molecule type" value="Genomic_DNA"/>
</dbReference>
<evidence type="ECO:0000259" key="1">
    <source>
        <dbReference type="PROSITE" id="PS50280"/>
    </source>
</evidence>
<organism evidence="2 3">
    <name type="scientific">Petrolisthes manimaculis</name>
    <dbReference type="NCBI Taxonomy" id="1843537"/>
    <lineage>
        <taxon>Eukaryota</taxon>
        <taxon>Metazoa</taxon>
        <taxon>Ecdysozoa</taxon>
        <taxon>Arthropoda</taxon>
        <taxon>Crustacea</taxon>
        <taxon>Multicrustacea</taxon>
        <taxon>Malacostraca</taxon>
        <taxon>Eumalacostraca</taxon>
        <taxon>Eucarida</taxon>
        <taxon>Decapoda</taxon>
        <taxon>Pleocyemata</taxon>
        <taxon>Anomura</taxon>
        <taxon>Galatheoidea</taxon>
        <taxon>Porcellanidae</taxon>
        <taxon>Petrolisthes</taxon>
    </lineage>
</organism>
<dbReference type="GO" id="GO:0008170">
    <property type="term" value="F:N-methyltransferase activity"/>
    <property type="evidence" value="ECO:0007669"/>
    <property type="project" value="UniProtKB-ARBA"/>
</dbReference>
<protein>
    <recommendedName>
        <fullName evidence="1">SET domain-containing protein</fullName>
    </recommendedName>
</protein>
<dbReference type="InterPro" id="IPR046341">
    <property type="entry name" value="SET_dom_sf"/>
</dbReference>
<gene>
    <name evidence="2" type="ORF">Pmani_012973</name>
</gene>
<evidence type="ECO:0000313" key="2">
    <source>
        <dbReference type="EMBL" id="KAK4315816.1"/>
    </source>
</evidence>
<dbReference type="GO" id="GO:0008276">
    <property type="term" value="F:protein methyltransferase activity"/>
    <property type="evidence" value="ECO:0007669"/>
    <property type="project" value="UniProtKB-ARBA"/>
</dbReference>
<dbReference type="Gene3D" id="2.170.270.10">
    <property type="entry name" value="SET domain"/>
    <property type="match status" value="1"/>
</dbReference>
<comment type="caution">
    <text evidence="2">The sequence shown here is derived from an EMBL/GenBank/DDBJ whole genome shotgun (WGS) entry which is preliminary data.</text>
</comment>